<dbReference type="InterPro" id="IPR050281">
    <property type="entry name" value="Flavin_monoamine_oxidase"/>
</dbReference>
<feature type="domain" description="Amine oxidase" evidence="1">
    <location>
        <begin position="21"/>
        <end position="438"/>
    </location>
</feature>
<reference evidence="2" key="1">
    <citation type="submission" date="2021-03" db="EMBL/GenBank/DDBJ databases">
        <title>Leucobacter chromiisoli sp. nov., isolated from chromium-containing soil of chemical plant.</title>
        <authorList>
            <person name="Xu Z."/>
        </authorList>
    </citation>
    <scope>NUCLEOTIDE SEQUENCE</scope>
    <source>
        <strain evidence="2">K 70/01</strain>
    </source>
</reference>
<dbReference type="AlphaFoldDB" id="A0A939QHJ2"/>
<keyword evidence="3" id="KW-1185">Reference proteome</keyword>
<dbReference type="SUPFAM" id="SSF54373">
    <property type="entry name" value="FAD-linked reductases, C-terminal domain"/>
    <property type="match status" value="1"/>
</dbReference>
<dbReference type="PANTHER" id="PTHR10742">
    <property type="entry name" value="FLAVIN MONOAMINE OXIDASE"/>
    <property type="match status" value="1"/>
</dbReference>
<dbReference type="SUPFAM" id="SSF51905">
    <property type="entry name" value="FAD/NAD(P)-binding domain"/>
    <property type="match status" value="1"/>
</dbReference>
<dbReference type="Gene3D" id="3.90.660.10">
    <property type="match status" value="1"/>
</dbReference>
<dbReference type="GO" id="GO:0016491">
    <property type="term" value="F:oxidoreductase activity"/>
    <property type="evidence" value="ECO:0007669"/>
    <property type="project" value="InterPro"/>
</dbReference>
<dbReference type="InterPro" id="IPR036188">
    <property type="entry name" value="FAD/NAD-bd_sf"/>
</dbReference>
<evidence type="ECO:0000259" key="1">
    <source>
        <dbReference type="Pfam" id="PF01593"/>
    </source>
</evidence>
<proteinExistence type="predicted"/>
<dbReference type="Pfam" id="PF01593">
    <property type="entry name" value="Amino_oxidase"/>
    <property type="match status" value="1"/>
</dbReference>
<name>A0A939QHJ2_9MICO</name>
<evidence type="ECO:0000313" key="2">
    <source>
        <dbReference type="EMBL" id="MBO2990203.1"/>
    </source>
</evidence>
<sequence>MARTGNEHEQRIDTVVIGAGVAGLTAARLLARAGQRVVVLEARDRVGGRVHTERTHGRATDLGASWIHGVDGNPLADAAQAFGMPTVEFTVGSYQPGGRPMVYFGPGGKRLNRSATKAFVTDVQSFDVVLARTIAASAHGASYADAVDAALRELAWGADRAERVREFVRHRSEEQYGVSADLLDAHGLDDDTIEGDEVVFPLGYDALAQHLVKGLDVRLARAVRRVDWGADGVIAHTDDGDVSAARAIATVPVGVLRSDGFVLAPPLPETHAAALAGLEMNAFEKIFLQFPSRFWDRDVSVIRRQGPAADWWHSWYDLTEVHGAPTLLTFAAGPCAIATRDWSDAQLQESVLEALREIYGDAVEDPDAITVTRWQDDPFARGSYAYKSVGARTEDRETLAEPLGAGALHLAGEATWAEDPATVTGALCSGHRVAERVLGRAVRVAELWE</sequence>
<accession>A0A939QHJ2</accession>
<organism evidence="2 3">
    <name type="scientific">Leucobacter tardus</name>
    <dbReference type="NCBI Taxonomy" id="501483"/>
    <lineage>
        <taxon>Bacteria</taxon>
        <taxon>Bacillati</taxon>
        <taxon>Actinomycetota</taxon>
        <taxon>Actinomycetes</taxon>
        <taxon>Micrococcales</taxon>
        <taxon>Microbacteriaceae</taxon>
        <taxon>Leucobacter</taxon>
    </lineage>
</organism>
<dbReference type="RefSeq" id="WP_208239021.1">
    <property type="nucleotide sequence ID" value="NZ_BAAAQU010000002.1"/>
</dbReference>
<comment type="caution">
    <text evidence="2">The sequence shown here is derived from an EMBL/GenBank/DDBJ whole genome shotgun (WGS) entry which is preliminary data.</text>
</comment>
<gene>
    <name evidence="2" type="ORF">J4H85_09395</name>
</gene>
<dbReference type="Gene3D" id="3.50.50.60">
    <property type="entry name" value="FAD/NAD(P)-binding domain"/>
    <property type="match status" value="1"/>
</dbReference>
<dbReference type="Proteomes" id="UP000668403">
    <property type="component" value="Unassembled WGS sequence"/>
</dbReference>
<dbReference type="PANTHER" id="PTHR10742:SF410">
    <property type="entry name" value="LYSINE-SPECIFIC HISTONE DEMETHYLASE 2"/>
    <property type="match status" value="1"/>
</dbReference>
<dbReference type="InterPro" id="IPR002937">
    <property type="entry name" value="Amino_oxidase"/>
</dbReference>
<dbReference type="EMBL" id="JAGFBF010000005">
    <property type="protein sequence ID" value="MBO2990203.1"/>
    <property type="molecule type" value="Genomic_DNA"/>
</dbReference>
<protein>
    <submittedName>
        <fullName evidence="2">FAD-dependent oxidoreductase</fullName>
    </submittedName>
</protein>
<evidence type="ECO:0000313" key="3">
    <source>
        <dbReference type="Proteomes" id="UP000668403"/>
    </source>
</evidence>